<dbReference type="AlphaFoldDB" id="A0A0D2NB77"/>
<accession>A0A0D2NB77</accession>
<proteinExistence type="inferred from homology"/>
<feature type="transmembrane region" description="Helical" evidence="6">
    <location>
        <begin position="40"/>
        <end position="60"/>
    </location>
</feature>
<evidence type="ECO:0000256" key="5">
    <source>
        <dbReference type="ARBA" id="ARBA00023136"/>
    </source>
</evidence>
<evidence type="ECO:0000256" key="1">
    <source>
        <dbReference type="ARBA" id="ARBA00004141"/>
    </source>
</evidence>
<protein>
    <submittedName>
        <fullName evidence="8">Rhomboid protease gluP</fullName>
    </submittedName>
</protein>
<keyword evidence="8" id="KW-0378">Hydrolase</keyword>
<feature type="transmembrane region" description="Helical" evidence="6">
    <location>
        <begin position="97"/>
        <end position="117"/>
    </location>
</feature>
<dbReference type="Pfam" id="PF01694">
    <property type="entry name" value="Rhomboid"/>
    <property type="match status" value="1"/>
</dbReference>
<evidence type="ECO:0000256" key="6">
    <source>
        <dbReference type="SAM" id="Phobius"/>
    </source>
</evidence>
<dbReference type="SUPFAM" id="SSF144091">
    <property type="entry name" value="Rhomboid-like"/>
    <property type="match status" value="1"/>
</dbReference>
<gene>
    <name evidence="8" type="ORF">MNEG_5218</name>
</gene>
<evidence type="ECO:0000256" key="2">
    <source>
        <dbReference type="ARBA" id="ARBA00009045"/>
    </source>
</evidence>
<dbReference type="OrthoDB" id="418595at2759"/>
<dbReference type="InterPro" id="IPR050925">
    <property type="entry name" value="Rhomboid_protease_S54"/>
</dbReference>
<comment type="subcellular location">
    <subcellularLocation>
        <location evidence="1">Membrane</location>
        <topology evidence="1">Multi-pass membrane protein</topology>
    </subcellularLocation>
</comment>
<sequence>MALNGGMYLLQQAYPGLVLKLARVNHLVSQGEVWRLLTPALVHANLFHLAINTLSLYMIGPSVEAILGRTRFAAVYAASAVTGNALSWWMGSTGFSMAVGASSSISGLFGAYGAALLRGCFVHLRRLCSALAAPRAGELRDEGGGWGGGLGGGAPSALCDEMMACEAALFESSQELLELIGVS</sequence>
<dbReference type="PANTHER" id="PTHR43731">
    <property type="entry name" value="RHOMBOID PROTEASE"/>
    <property type="match status" value="1"/>
</dbReference>
<comment type="similarity">
    <text evidence="2">Belongs to the peptidase S54 family.</text>
</comment>
<dbReference type="InterPro" id="IPR022764">
    <property type="entry name" value="Peptidase_S54_rhomboid_dom"/>
</dbReference>
<dbReference type="GO" id="GO:0006508">
    <property type="term" value="P:proteolysis"/>
    <property type="evidence" value="ECO:0007669"/>
    <property type="project" value="UniProtKB-KW"/>
</dbReference>
<organism evidence="8 9">
    <name type="scientific">Monoraphidium neglectum</name>
    <dbReference type="NCBI Taxonomy" id="145388"/>
    <lineage>
        <taxon>Eukaryota</taxon>
        <taxon>Viridiplantae</taxon>
        <taxon>Chlorophyta</taxon>
        <taxon>core chlorophytes</taxon>
        <taxon>Chlorophyceae</taxon>
        <taxon>CS clade</taxon>
        <taxon>Sphaeropleales</taxon>
        <taxon>Selenastraceae</taxon>
        <taxon>Monoraphidium</taxon>
    </lineage>
</organism>
<keyword evidence="4 6" id="KW-1133">Transmembrane helix</keyword>
<evidence type="ECO:0000313" key="8">
    <source>
        <dbReference type="EMBL" id="KIZ02741.1"/>
    </source>
</evidence>
<evidence type="ECO:0000313" key="9">
    <source>
        <dbReference type="Proteomes" id="UP000054498"/>
    </source>
</evidence>
<name>A0A0D2NB77_9CHLO</name>
<dbReference type="GO" id="GO:0004252">
    <property type="term" value="F:serine-type endopeptidase activity"/>
    <property type="evidence" value="ECO:0007669"/>
    <property type="project" value="InterPro"/>
</dbReference>
<evidence type="ECO:0000259" key="7">
    <source>
        <dbReference type="Pfam" id="PF01694"/>
    </source>
</evidence>
<keyword evidence="9" id="KW-1185">Reference proteome</keyword>
<dbReference type="EMBL" id="KK100985">
    <property type="protein sequence ID" value="KIZ02741.1"/>
    <property type="molecule type" value="Genomic_DNA"/>
</dbReference>
<feature type="transmembrane region" description="Helical" evidence="6">
    <location>
        <begin position="72"/>
        <end position="91"/>
    </location>
</feature>
<keyword evidence="3 6" id="KW-0812">Transmembrane</keyword>
<dbReference type="RefSeq" id="XP_013901760.1">
    <property type="nucleotide sequence ID" value="XM_014046306.1"/>
</dbReference>
<keyword evidence="8" id="KW-0645">Protease</keyword>
<evidence type="ECO:0000256" key="4">
    <source>
        <dbReference type="ARBA" id="ARBA00022989"/>
    </source>
</evidence>
<dbReference type="PANTHER" id="PTHR43731:SF26">
    <property type="entry name" value="RHOMBOID-LIKE PROTEIN 10, CHLOROPLASTIC"/>
    <property type="match status" value="1"/>
</dbReference>
<dbReference type="STRING" id="145388.A0A0D2NB77"/>
<dbReference type="InterPro" id="IPR035952">
    <property type="entry name" value="Rhomboid-like_sf"/>
</dbReference>
<dbReference type="KEGG" id="mng:MNEG_5218"/>
<keyword evidence="5 6" id="KW-0472">Membrane</keyword>
<reference evidence="8 9" key="1">
    <citation type="journal article" date="2013" name="BMC Genomics">
        <title>Reconstruction of the lipid metabolism for the microalga Monoraphidium neglectum from its genome sequence reveals characteristics suitable for biofuel production.</title>
        <authorList>
            <person name="Bogen C."/>
            <person name="Al-Dilaimi A."/>
            <person name="Albersmeier A."/>
            <person name="Wichmann J."/>
            <person name="Grundmann M."/>
            <person name="Rupp O."/>
            <person name="Lauersen K.J."/>
            <person name="Blifernez-Klassen O."/>
            <person name="Kalinowski J."/>
            <person name="Goesmann A."/>
            <person name="Mussgnug J.H."/>
            <person name="Kruse O."/>
        </authorList>
    </citation>
    <scope>NUCLEOTIDE SEQUENCE [LARGE SCALE GENOMIC DNA]</scope>
    <source>
        <strain evidence="8 9">SAG 48.87</strain>
    </source>
</reference>
<evidence type="ECO:0000256" key="3">
    <source>
        <dbReference type="ARBA" id="ARBA00022692"/>
    </source>
</evidence>
<dbReference type="Proteomes" id="UP000054498">
    <property type="component" value="Unassembled WGS sequence"/>
</dbReference>
<dbReference type="GO" id="GO:0016020">
    <property type="term" value="C:membrane"/>
    <property type="evidence" value="ECO:0007669"/>
    <property type="project" value="UniProtKB-SubCell"/>
</dbReference>
<dbReference type="Gene3D" id="1.20.1540.10">
    <property type="entry name" value="Rhomboid-like"/>
    <property type="match status" value="1"/>
</dbReference>
<feature type="domain" description="Peptidase S54 rhomboid" evidence="7">
    <location>
        <begin position="31"/>
        <end position="115"/>
    </location>
</feature>
<dbReference type="GeneID" id="25738095"/>